<accession>A0A6S6TXY6</accession>
<protein>
    <submittedName>
        <fullName evidence="6">NLP/P60 family protein</fullName>
    </submittedName>
</protein>
<dbReference type="PANTHER" id="PTHR47053">
    <property type="entry name" value="MUREIN DD-ENDOPEPTIDASE MEPH-RELATED"/>
    <property type="match status" value="1"/>
</dbReference>
<keyword evidence="3" id="KW-0378">Hydrolase</keyword>
<evidence type="ECO:0000259" key="5">
    <source>
        <dbReference type="PROSITE" id="PS51935"/>
    </source>
</evidence>
<evidence type="ECO:0000313" key="6">
    <source>
        <dbReference type="EMBL" id="CAA6825452.1"/>
    </source>
</evidence>
<evidence type="ECO:0000256" key="1">
    <source>
        <dbReference type="ARBA" id="ARBA00007074"/>
    </source>
</evidence>
<dbReference type="PROSITE" id="PS51935">
    <property type="entry name" value="NLPC_P60"/>
    <property type="match status" value="1"/>
</dbReference>
<organism evidence="6">
    <name type="scientific">uncultured Sulfurovum sp</name>
    <dbReference type="NCBI Taxonomy" id="269237"/>
    <lineage>
        <taxon>Bacteria</taxon>
        <taxon>Pseudomonadati</taxon>
        <taxon>Campylobacterota</taxon>
        <taxon>Epsilonproteobacteria</taxon>
        <taxon>Campylobacterales</taxon>
        <taxon>Sulfurovaceae</taxon>
        <taxon>Sulfurovum</taxon>
        <taxon>environmental samples</taxon>
    </lineage>
</organism>
<evidence type="ECO:0000256" key="4">
    <source>
        <dbReference type="ARBA" id="ARBA00022807"/>
    </source>
</evidence>
<gene>
    <name evidence="6" type="ORF">HELGO_WM24700</name>
</gene>
<dbReference type="Pfam" id="PF00877">
    <property type="entry name" value="NLPC_P60"/>
    <property type="match status" value="1"/>
</dbReference>
<dbReference type="SUPFAM" id="SSF54001">
    <property type="entry name" value="Cysteine proteinases"/>
    <property type="match status" value="1"/>
</dbReference>
<feature type="non-terminal residue" evidence="6">
    <location>
        <position position="1"/>
    </location>
</feature>
<dbReference type="GO" id="GO:0006508">
    <property type="term" value="P:proteolysis"/>
    <property type="evidence" value="ECO:0007669"/>
    <property type="project" value="UniProtKB-KW"/>
</dbReference>
<dbReference type="InterPro" id="IPR038765">
    <property type="entry name" value="Papain-like_cys_pep_sf"/>
</dbReference>
<dbReference type="AlphaFoldDB" id="A0A6S6TXY6"/>
<dbReference type="InterPro" id="IPR051202">
    <property type="entry name" value="Peptidase_C40"/>
</dbReference>
<dbReference type="EMBL" id="CACVAZ010000194">
    <property type="protein sequence ID" value="CAA6825452.1"/>
    <property type="molecule type" value="Genomic_DNA"/>
</dbReference>
<evidence type="ECO:0000256" key="2">
    <source>
        <dbReference type="ARBA" id="ARBA00022670"/>
    </source>
</evidence>
<comment type="similarity">
    <text evidence="1">Belongs to the peptidase C40 family.</text>
</comment>
<sequence>GKEVSRFRLKKGDLLFFLTDRKRGIPVTHVGMFIGDGKFIHAASKKKGIIITSLDDSKYSLLFVKATRVIK</sequence>
<reference evidence="6" key="1">
    <citation type="submission" date="2020-01" db="EMBL/GenBank/DDBJ databases">
        <authorList>
            <person name="Meier V. D."/>
            <person name="Meier V D."/>
        </authorList>
    </citation>
    <scope>NUCLEOTIDE SEQUENCE</scope>
    <source>
        <strain evidence="6">HLG_WM_MAG_02</strain>
    </source>
</reference>
<keyword evidence="2" id="KW-0645">Protease</keyword>
<proteinExistence type="inferred from homology"/>
<name>A0A6S6TXY6_9BACT</name>
<keyword evidence="4" id="KW-0788">Thiol protease</keyword>
<evidence type="ECO:0000256" key="3">
    <source>
        <dbReference type="ARBA" id="ARBA00022801"/>
    </source>
</evidence>
<dbReference type="PANTHER" id="PTHR47053:SF1">
    <property type="entry name" value="MUREIN DD-ENDOPEPTIDASE MEPH-RELATED"/>
    <property type="match status" value="1"/>
</dbReference>
<feature type="domain" description="NlpC/P60" evidence="5">
    <location>
        <begin position="1"/>
        <end position="71"/>
    </location>
</feature>
<dbReference type="Gene3D" id="3.90.1720.10">
    <property type="entry name" value="endopeptidase domain like (from Nostoc punctiforme)"/>
    <property type="match status" value="1"/>
</dbReference>
<dbReference type="GO" id="GO:0008234">
    <property type="term" value="F:cysteine-type peptidase activity"/>
    <property type="evidence" value="ECO:0007669"/>
    <property type="project" value="UniProtKB-KW"/>
</dbReference>
<dbReference type="InterPro" id="IPR000064">
    <property type="entry name" value="NLP_P60_dom"/>
</dbReference>